<evidence type="ECO:0000313" key="10">
    <source>
        <dbReference type="Proteomes" id="UP000245048"/>
    </source>
</evidence>
<gene>
    <name evidence="9" type="ORF">CR165_13290</name>
</gene>
<name>A0A2U1V308_9PROT</name>
<proteinExistence type="inferred from homology"/>
<evidence type="ECO:0000256" key="1">
    <source>
        <dbReference type="ARBA" id="ARBA00004117"/>
    </source>
</evidence>
<keyword evidence="4" id="KW-0812">Transmembrane</keyword>
<dbReference type="GO" id="GO:0005886">
    <property type="term" value="C:plasma membrane"/>
    <property type="evidence" value="ECO:0007669"/>
    <property type="project" value="UniProtKB-SubCell"/>
</dbReference>
<dbReference type="RefSeq" id="WP_109517491.1">
    <property type="nucleotide sequence ID" value="NZ_PDOA01000008.1"/>
</dbReference>
<dbReference type="PANTHER" id="PTHR38766">
    <property type="entry name" value="FLAGELLAR PROTEIN FLIO"/>
    <property type="match status" value="1"/>
</dbReference>
<organism evidence="9 10">
    <name type="scientific">Teichococcus aestuarii</name>
    <dbReference type="NCBI Taxonomy" id="568898"/>
    <lineage>
        <taxon>Bacteria</taxon>
        <taxon>Pseudomonadati</taxon>
        <taxon>Pseudomonadota</taxon>
        <taxon>Alphaproteobacteria</taxon>
        <taxon>Acetobacterales</taxon>
        <taxon>Roseomonadaceae</taxon>
        <taxon>Roseomonas</taxon>
    </lineage>
</organism>
<dbReference type="InterPro" id="IPR022781">
    <property type="entry name" value="Flagellar_biosynth_FliO"/>
</dbReference>
<evidence type="ECO:0000256" key="5">
    <source>
        <dbReference type="ARBA" id="ARBA00022989"/>
    </source>
</evidence>
<evidence type="ECO:0000256" key="2">
    <source>
        <dbReference type="ARBA" id="ARBA00004236"/>
    </source>
</evidence>
<keyword evidence="7" id="KW-0975">Bacterial flagellum</keyword>
<evidence type="ECO:0000256" key="7">
    <source>
        <dbReference type="ARBA" id="ARBA00023143"/>
    </source>
</evidence>
<dbReference type="PANTHER" id="PTHR38766:SF1">
    <property type="entry name" value="FLAGELLAR PROTEIN FLIO"/>
    <property type="match status" value="1"/>
</dbReference>
<dbReference type="Pfam" id="PF04347">
    <property type="entry name" value="FliO"/>
    <property type="match status" value="1"/>
</dbReference>
<evidence type="ECO:0008006" key="11">
    <source>
        <dbReference type="Google" id="ProtNLM"/>
    </source>
</evidence>
<sequence>MNSELALSALVALVVVLGLVVLAGQVVRRLGLAPGLAAAGRRGSGAAPRRLALLESLPIDPRRRLLLLRCDGRELLVLTGGPQDLLLSATPGAGAGAAAEPR</sequence>
<comment type="subcellular location">
    <subcellularLocation>
        <location evidence="1">Bacterial flagellum basal body</location>
    </subcellularLocation>
    <subcellularLocation>
        <location evidence="2">Cell membrane</location>
    </subcellularLocation>
</comment>
<dbReference type="GO" id="GO:0009425">
    <property type="term" value="C:bacterial-type flagellum basal body"/>
    <property type="evidence" value="ECO:0007669"/>
    <property type="project" value="UniProtKB-SubCell"/>
</dbReference>
<comment type="similarity">
    <text evidence="8">Belongs to the FliO/MopB family.</text>
</comment>
<evidence type="ECO:0000256" key="4">
    <source>
        <dbReference type="ARBA" id="ARBA00022692"/>
    </source>
</evidence>
<keyword evidence="5" id="KW-1133">Transmembrane helix</keyword>
<comment type="caution">
    <text evidence="9">The sequence shown here is derived from an EMBL/GenBank/DDBJ whole genome shotgun (WGS) entry which is preliminary data.</text>
</comment>
<evidence type="ECO:0000256" key="6">
    <source>
        <dbReference type="ARBA" id="ARBA00023136"/>
    </source>
</evidence>
<keyword evidence="3" id="KW-1003">Cell membrane</keyword>
<keyword evidence="6" id="KW-0472">Membrane</keyword>
<dbReference type="AlphaFoldDB" id="A0A2U1V308"/>
<keyword evidence="10" id="KW-1185">Reference proteome</keyword>
<evidence type="ECO:0000313" key="9">
    <source>
        <dbReference type="EMBL" id="PWC28263.1"/>
    </source>
</evidence>
<reference evidence="10" key="1">
    <citation type="submission" date="2017-10" db="EMBL/GenBank/DDBJ databases">
        <authorList>
            <person name="Toshchakov S.V."/>
            <person name="Goeva M.A."/>
        </authorList>
    </citation>
    <scope>NUCLEOTIDE SEQUENCE [LARGE SCALE GENOMIC DNA]</scope>
    <source>
        <strain evidence="10">JR1/69-1-13</strain>
    </source>
</reference>
<dbReference type="EMBL" id="PDOA01000008">
    <property type="protein sequence ID" value="PWC28263.1"/>
    <property type="molecule type" value="Genomic_DNA"/>
</dbReference>
<accession>A0A2U1V308</accession>
<dbReference type="InterPro" id="IPR052205">
    <property type="entry name" value="FliO/MopB"/>
</dbReference>
<protein>
    <recommendedName>
        <fullName evidence="11">Flagellar assembly protein FliO</fullName>
    </recommendedName>
</protein>
<dbReference type="Proteomes" id="UP000245048">
    <property type="component" value="Unassembled WGS sequence"/>
</dbReference>
<evidence type="ECO:0000256" key="3">
    <source>
        <dbReference type="ARBA" id="ARBA00022475"/>
    </source>
</evidence>
<dbReference type="GO" id="GO:0044781">
    <property type="term" value="P:bacterial-type flagellum organization"/>
    <property type="evidence" value="ECO:0007669"/>
    <property type="project" value="InterPro"/>
</dbReference>
<evidence type="ECO:0000256" key="8">
    <source>
        <dbReference type="ARBA" id="ARBA00037937"/>
    </source>
</evidence>